<evidence type="ECO:0000313" key="5">
    <source>
        <dbReference type="EMBL" id="PWN31848.1"/>
    </source>
</evidence>
<dbReference type="RefSeq" id="XP_025352150.1">
    <property type="nucleotide sequence ID" value="XM_025496824.1"/>
</dbReference>
<dbReference type="Pfam" id="PF00013">
    <property type="entry name" value="KH_1"/>
    <property type="match status" value="3"/>
</dbReference>
<dbReference type="PANTHER" id="PTHR10288">
    <property type="entry name" value="KH DOMAIN CONTAINING RNA BINDING PROTEIN"/>
    <property type="match status" value="1"/>
</dbReference>
<evidence type="ECO:0000259" key="4">
    <source>
        <dbReference type="SMART" id="SM00322"/>
    </source>
</evidence>
<dbReference type="InParanoid" id="A0A316V4B1"/>
<proteinExistence type="predicted"/>
<evidence type="ECO:0000256" key="1">
    <source>
        <dbReference type="ARBA" id="ARBA00022737"/>
    </source>
</evidence>
<dbReference type="InterPro" id="IPR004087">
    <property type="entry name" value="KH_dom"/>
</dbReference>
<evidence type="ECO:0000256" key="3">
    <source>
        <dbReference type="SAM" id="MobiDB-lite"/>
    </source>
</evidence>
<protein>
    <recommendedName>
        <fullName evidence="4">K Homology domain-containing protein</fullName>
    </recommendedName>
</protein>
<dbReference type="AlphaFoldDB" id="A0A316V4B1"/>
<gene>
    <name evidence="5" type="ORF">FA14DRAFT_127919</name>
</gene>
<feature type="domain" description="K Homology" evidence="4">
    <location>
        <begin position="69"/>
        <end position="139"/>
    </location>
</feature>
<feature type="region of interest" description="Disordered" evidence="3">
    <location>
        <begin position="1"/>
        <end position="44"/>
    </location>
</feature>
<dbReference type="OrthoDB" id="442947at2759"/>
<dbReference type="InterPro" id="IPR004088">
    <property type="entry name" value="KH_dom_type_1"/>
</dbReference>
<feature type="domain" description="K Homology" evidence="4">
    <location>
        <begin position="152"/>
        <end position="223"/>
    </location>
</feature>
<reference evidence="5 6" key="1">
    <citation type="journal article" date="2018" name="Mol. Biol. Evol.">
        <title>Broad Genomic Sampling Reveals a Smut Pathogenic Ancestry of the Fungal Clade Ustilaginomycotina.</title>
        <authorList>
            <person name="Kijpornyongpan T."/>
            <person name="Mondo S.J."/>
            <person name="Barry K."/>
            <person name="Sandor L."/>
            <person name="Lee J."/>
            <person name="Lipzen A."/>
            <person name="Pangilinan J."/>
            <person name="LaButti K."/>
            <person name="Hainaut M."/>
            <person name="Henrissat B."/>
            <person name="Grigoriev I.V."/>
            <person name="Spatafora J.W."/>
            <person name="Aime M.C."/>
        </authorList>
    </citation>
    <scope>NUCLEOTIDE SEQUENCE [LARGE SCALE GENOMIC DNA]</scope>
    <source>
        <strain evidence="5 6">MCA 3882</strain>
    </source>
</reference>
<feature type="compositionally biased region" description="Basic and acidic residues" evidence="3">
    <location>
        <begin position="1"/>
        <end position="12"/>
    </location>
</feature>
<evidence type="ECO:0000256" key="2">
    <source>
        <dbReference type="PROSITE-ProRule" id="PRU00117"/>
    </source>
</evidence>
<dbReference type="STRING" id="1280837.A0A316V4B1"/>
<organism evidence="5 6">
    <name type="scientific">Meira miltonrushii</name>
    <dbReference type="NCBI Taxonomy" id="1280837"/>
    <lineage>
        <taxon>Eukaryota</taxon>
        <taxon>Fungi</taxon>
        <taxon>Dikarya</taxon>
        <taxon>Basidiomycota</taxon>
        <taxon>Ustilaginomycotina</taxon>
        <taxon>Exobasidiomycetes</taxon>
        <taxon>Exobasidiales</taxon>
        <taxon>Brachybasidiaceae</taxon>
        <taxon>Meira</taxon>
    </lineage>
</organism>
<dbReference type="GO" id="GO:0003723">
    <property type="term" value="F:RNA binding"/>
    <property type="evidence" value="ECO:0007669"/>
    <property type="project" value="UniProtKB-UniRule"/>
</dbReference>
<feature type="compositionally biased region" description="Basic and acidic residues" evidence="3">
    <location>
        <begin position="25"/>
        <end position="34"/>
    </location>
</feature>
<name>A0A316V4B1_9BASI</name>
<sequence length="374" mass="39068">MADEQNLTKDGESDNVDLGSTQDGEEYKSTEKAHTSNSIGEAAKQSLPAGTADLHQNDSGHADAEAPPANISMRALIVTGDASIIIGKAGKHINEIREKSGAKLTISESLPGNPERILTVAGALDAVSKAFGLIVRRINDEPFEQASIPGSRAVTIRFIVPHSRMGSVIGKQGTKIKEIQEASGARLTAAEAILPGSTERVLNISGVADAVHIAVYYVGSILLEHQDRAANNLIYRPTPGPARATAPAYGAAPAAMPAFNFAPNAMPPIQAGNFGGPGGSQIPPGSQTQQIFVPNDLVGCIIGKGGQKINEVRQMSGSHIKIMEPGAGVAAGGAGNERLVTITGPPANIQMAVQLLYQRLEQEKLRLANNPPRQ</sequence>
<keyword evidence="1" id="KW-0677">Repeat</keyword>
<dbReference type="GeneID" id="37018605"/>
<dbReference type="SUPFAM" id="SSF54791">
    <property type="entry name" value="Eukaryotic type KH-domain (KH-domain type I)"/>
    <property type="match status" value="3"/>
</dbReference>
<keyword evidence="6" id="KW-1185">Reference proteome</keyword>
<dbReference type="SMART" id="SM00322">
    <property type="entry name" value="KH"/>
    <property type="match status" value="3"/>
</dbReference>
<dbReference type="InterPro" id="IPR036612">
    <property type="entry name" value="KH_dom_type_1_sf"/>
</dbReference>
<feature type="domain" description="K Homology" evidence="4">
    <location>
        <begin position="285"/>
        <end position="361"/>
    </location>
</feature>
<dbReference type="EMBL" id="KZ819607">
    <property type="protein sequence ID" value="PWN31848.1"/>
    <property type="molecule type" value="Genomic_DNA"/>
</dbReference>
<dbReference type="CDD" id="cd22439">
    <property type="entry name" value="KH-I_PCBP_rpt3"/>
    <property type="match status" value="1"/>
</dbReference>
<evidence type="ECO:0000313" key="6">
    <source>
        <dbReference type="Proteomes" id="UP000245771"/>
    </source>
</evidence>
<dbReference type="Gene3D" id="3.30.1370.10">
    <property type="entry name" value="K Homology domain, type 1"/>
    <property type="match status" value="3"/>
</dbReference>
<dbReference type="PROSITE" id="PS50084">
    <property type="entry name" value="KH_TYPE_1"/>
    <property type="match status" value="3"/>
</dbReference>
<dbReference type="Proteomes" id="UP000245771">
    <property type="component" value="Unassembled WGS sequence"/>
</dbReference>
<accession>A0A316V4B1</accession>
<keyword evidence="2" id="KW-0694">RNA-binding</keyword>